<evidence type="ECO:0000313" key="3">
    <source>
        <dbReference type="Proteomes" id="UP001209229"/>
    </source>
</evidence>
<gene>
    <name evidence="2" type="primary">tnpA</name>
    <name evidence="2" type="ORF">OM075_25280</name>
</gene>
<evidence type="ECO:0000259" key="1">
    <source>
        <dbReference type="SMART" id="SM01321"/>
    </source>
</evidence>
<name>A0AAE3M9L9_9BACT</name>
<dbReference type="NCBIfam" id="NF033573">
    <property type="entry name" value="transpos_IS200"/>
    <property type="match status" value="1"/>
</dbReference>
<dbReference type="GO" id="GO:0006313">
    <property type="term" value="P:DNA transposition"/>
    <property type="evidence" value="ECO:0007669"/>
    <property type="project" value="InterPro"/>
</dbReference>
<keyword evidence="3" id="KW-1185">Reference proteome</keyword>
<dbReference type="InterPro" id="IPR002686">
    <property type="entry name" value="Transposase_17"/>
</dbReference>
<dbReference type="EMBL" id="JAPDPJ010000234">
    <property type="protein sequence ID" value="MCW3789794.1"/>
    <property type="molecule type" value="Genomic_DNA"/>
</dbReference>
<protein>
    <submittedName>
        <fullName evidence="2">IS200/IS605 family transposase</fullName>
    </submittedName>
</protein>
<feature type="non-terminal residue" evidence="2">
    <location>
        <position position="1"/>
    </location>
</feature>
<dbReference type="PANTHER" id="PTHR33360">
    <property type="entry name" value="TRANSPOSASE FOR INSERTION SEQUENCE ELEMENT IS200"/>
    <property type="match status" value="1"/>
</dbReference>
<dbReference type="SUPFAM" id="SSF143422">
    <property type="entry name" value="Transposase IS200-like"/>
    <property type="match status" value="1"/>
</dbReference>
<dbReference type="SMART" id="SM01321">
    <property type="entry name" value="Y1_Tnp"/>
    <property type="match status" value="1"/>
</dbReference>
<feature type="domain" description="Transposase IS200-like" evidence="1">
    <location>
        <begin position="3"/>
        <end position="106"/>
    </location>
</feature>
<dbReference type="PANTHER" id="PTHR33360:SF2">
    <property type="entry name" value="TRANSPOSASE FOR INSERTION SEQUENCE ELEMENT IS200"/>
    <property type="match status" value="1"/>
</dbReference>
<dbReference type="InterPro" id="IPR036515">
    <property type="entry name" value="Transposase_17_sf"/>
</dbReference>
<evidence type="ECO:0000313" key="2">
    <source>
        <dbReference type="EMBL" id="MCW3789794.1"/>
    </source>
</evidence>
<comment type="caution">
    <text evidence="2">The sequence shown here is derived from an EMBL/GenBank/DDBJ whole genome shotgun (WGS) entry which is preliminary data.</text>
</comment>
<dbReference type="GO" id="GO:0004803">
    <property type="term" value="F:transposase activity"/>
    <property type="evidence" value="ECO:0007669"/>
    <property type="project" value="InterPro"/>
</dbReference>
<organism evidence="2 3">
    <name type="scientific">Plebeiibacterium sediminum</name>
    <dbReference type="NCBI Taxonomy" id="2992112"/>
    <lineage>
        <taxon>Bacteria</taxon>
        <taxon>Pseudomonadati</taxon>
        <taxon>Bacteroidota</taxon>
        <taxon>Bacteroidia</taxon>
        <taxon>Marinilabiliales</taxon>
        <taxon>Marinilabiliaceae</taxon>
        <taxon>Plebeiibacterium</taxon>
    </lineage>
</organism>
<dbReference type="RefSeq" id="WP_301193337.1">
    <property type="nucleotide sequence ID" value="NZ_JAPDPJ010000234.1"/>
</dbReference>
<sequence>FAVQGRENLINEAFRNELEKIMCGLATKHKSKPLAVYCNPDHTHIFVGLHPTISISKLIEQIKTGSSKWINDKRFLPGHFSWQDGYGAFTYSKSQTDSVVKYILNQPEHHKIRCFKDEYLSFLKKFEINFDTRYLFEYYNHE</sequence>
<dbReference type="Gene3D" id="3.30.70.1290">
    <property type="entry name" value="Transposase IS200-like"/>
    <property type="match status" value="1"/>
</dbReference>
<reference evidence="2" key="1">
    <citation type="submission" date="2022-10" db="EMBL/GenBank/DDBJ databases">
        <authorList>
            <person name="Yu W.X."/>
        </authorList>
    </citation>
    <scope>NUCLEOTIDE SEQUENCE</scope>
    <source>
        <strain evidence="2">AAT</strain>
    </source>
</reference>
<dbReference type="Pfam" id="PF01797">
    <property type="entry name" value="Y1_Tnp"/>
    <property type="match status" value="1"/>
</dbReference>
<dbReference type="GO" id="GO:0003677">
    <property type="term" value="F:DNA binding"/>
    <property type="evidence" value="ECO:0007669"/>
    <property type="project" value="InterPro"/>
</dbReference>
<dbReference type="AlphaFoldDB" id="A0AAE3M9L9"/>
<dbReference type="Proteomes" id="UP001209229">
    <property type="component" value="Unassembled WGS sequence"/>
</dbReference>
<accession>A0AAE3M9L9</accession>
<proteinExistence type="predicted"/>